<dbReference type="OrthoDB" id="5423360at2759"/>
<dbReference type="PANTHER" id="PTHR46310:SF7">
    <property type="entry name" value="AMIDASE 1"/>
    <property type="match status" value="1"/>
</dbReference>
<feature type="domain" description="Amidase" evidence="1">
    <location>
        <begin position="93"/>
        <end position="253"/>
    </location>
</feature>
<name>A0A6A5UXZ0_9PLEO</name>
<dbReference type="Gene3D" id="3.90.1300.10">
    <property type="entry name" value="Amidase signature (AS) domain"/>
    <property type="match status" value="1"/>
</dbReference>
<dbReference type="SUPFAM" id="SSF75304">
    <property type="entry name" value="Amidase signature (AS) enzymes"/>
    <property type="match status" value="1"/>
</dbReference>
<sequence length="480" mass="52659">MWVTCDWVKSQVEMYTAVDHVFDEACLQTIYIQSTSSIESGLFHRPNEDDYQASMNGILPDSKTHGFRYALVSTMSEATLGIPVPSRLYYNSTSPFKPLDGVRVTVKDIIDISGIKTTNGNRAWAKLYPPLNKTAPAIQTLIDLGAVMSGKTKTAQFTNSDCVTADWVDYHGAFNPRGDGYQDPGVSSTGAGAATAAYDWVDVSIGTDTGGSVRIPASKNGLVALRPSFGATLNDGIMPESTYFDAIGFMTRSPYTLQSFGTSFLTSAAYALNLTLTRNHTTFPRHLIVPSNLWPVANNAPHALFSSWITALATKLNATISTTSIREFWNATAHADHSGTEFSSHLQQVGFSLNWKNQHDHVIAPFKRDYAAAYNGRTPAINPVPAARYKSAENITDADVAESYSRFAYFPSWFGEHVVRSHPSSCSESLFLIPMFDGEPSYRNNVYVPPDVVCFCKILLQRAEPRPGSRFSNRVSGVCE</sequence>
<dbReference type="EMBL" id="ML976716">
    <property type="protein sequence ID" value="KAF1968799.1"/>
    <property type="molecule type" value="Genomic_DNA"/>
</dbReference>
<dbReference type="Proteomes" id="UP000800036">
    <property type="component" value="Unassembled WGS sequence"/>
</dbReference>
<dbReference type="PANTHER" id="PTHR46310">
    <property type="entry name" value="AMIDASE 1"/>
    <property type="match status" value="1"/>
</dbReference>
<dbReference type="InterPro" id="IPR036928">
    <property type="entry name" value="AS_sf"/>
</dbReference>
<keyword evidence="3" id="KW-1185">Reference proteome</keyword>
<gene>
    <name evidence="2" type="ORF">BU23DRAFT_655177</name>
</gene>
<proteinExistence type="predicted"/>
<dbReference type="AlphaFoldDB" id="A0A6A5UXZ0"/>
<protein>
    <submittedName>
        <fullName evidence="2">Amidase signature enzyme</fullName>
    </submittedName>
</protein>
<dbReference type="Pfam" id="PF01425">
    <property type="entry name" value="Amidase"/>
    <property type="match status" value="1"/>
</dbReference>
<evidence type="ECO:0000313" key="2">
    <source>
        <dbReference type="EMBL" id="KAF1968799.1"/>
    </source>
</evidence>
<reference evidence="2" key="1">
    <citation type="journal article" date="2020" name="Stud. Mycol.">
        <title>101 Dothideomycetes genomes: a test case for predicting lifestyles and emergence of pathogens.</title>
        <authorList>
            <person name="Haridas S."/>
            <person name="Albert R."/>
            <person name="Binder M."/>
            <person name="Bloem J."/>
            <person name="Labutti K."/>
            <person name="Salamov A."/>
            <person name="Andreopoulos B."/>
            <person name="Baker S."/>
            <person name="Barry K."/>
            <person name="Bills G."/>
            <person name="Bluhm B."/>
            <person name="Cannon C."/>
            <person name="Castanera R."/>
            <person name="Culley D."/>
            <person name="Daum C."/>
            <person name="Ezra D."/>
            <person name="Gonzalez J."/>
            <person name="Henrissat B."/>
            <person name="Kuo A."/>
            <person name="Liang C."/>
            <person name="Lipzen A."/>
            <person name="Lutzoni F."/>
            <person name="Magnuson J."/>
            <person name="Mondo S."/>
            <person name="Nolan M."/>
            <person name="Ohm R."/>
            <person name="Pangilinan J."/>
            <person name="Park H.-J."/>
            <person name="Ramirez L."/>
            <person name="Alfaro M."/>
            <person name="Sun H."/>
            <person name="Tritt A."/>
            <person name="Yoshinaga Y."/>
            <person name="Zwiers L.-H."/>
            <person name="Turgeon B."/>
            <person name="Goodwin S."/>
            <person name="Spatafora J."/>
            <person name="Crous P."/>
            <person name="Grigoriev I."/>
        </authorList>
    </citation>
    <scope>NUCLEOTIDE SEQUENCE</scope>
    <source>
        <strain evidence="2">CBS 107.79</strain>
    </source>
</reference>
<dbReference type="InterPro" id="IPR023631">
    <property type="entry name" value="Amidase_dom"/>
</dbReference>
<accession>A0A6A5UXZ0</accession>
<evidence type="ECO:0000259" key="1">
    <source>
        <dbReference type="Pfam" id="PF01425"/>
    </source>
</evidence>
<organism evidence="2 3">
    <name type="scientific">Bimuria novae-zelandiae CBS 107.79</name>
    <dbReference type="NCBI Taxonomy" id="1447943"/>
    <lineage>
        <taxon>Eukaryota</taxon>
        <taxon>Fungi</taxon>
        <taxon>Dikarya</taxon>
        <taxon>Ascomycota</taxon>
        <taxon>Pezizomycotina</taxon>
        <taxon>Dothideomycetes</taxon>
        <taxon>Pleosporomycetidae</taxon>
        <taxon>Pleosporales</taxon>
        <taxon>Massarineae</taxon>
        <taxon>Didymosphaeriaceae</taxon>
        <taxon>Bimuria</taxon>
    </lineage>
</organism>
<evidence type="ECO:0000313" key="3">
    <source>
        <dbReference type="Proteomes" id="UP000800036"/>
    </source>
</evidence>